<dbReference type="HAMAP" id="MF_00148">
    <property type="entry name" value="UDG"/>
    <property type="match status" value="1"/>
</dbReference>
<keyword evidence="6 9" id="KW-0227">DNA damage</keyword>
<dbReference type="PANTHER" id="PTHR11264">
    <property type="entry name" value="URACIL-DNA GLYCOSYLASE"/>
    <property type="match status" value="1"/>
</dbReference>
<dbReference type="EMBL" id="CABGGS010000023">
    <property type="protein sequence ID" value="VUS52653.1"/>
    <property type="molecule type" value="Genomic_DNA"/>
</dbReference>
<evidence type="ECO:0000313" key="14">
    <source>
        <dbReference type="EMBL" id="VUS80533.1"/>
    </source>
</evidence>
<evidence type="ECO:0000313" key="15">
    <source>
        <dbReference type="Proteomes" id="UP000317652"/>
    </source>
</evidence>
<dbReference type="FunFam" id="3.40.470.10:FF:000001">
    <property type="entry name" value="Uracil-DNA glycosylase"/>
    <property type="match status" value="1"/>
</dbReference>
<comment type="subcellular location">
    <subcellularLocation>
        <location evidence="9">Cytoplasm</location>
    </subcellularLocation>
</comment>
<dbReference type="NCBIfam" id="NF003592">
    <property type="entry name" value="PRK05254.1-5"/>
    <property type="match status" value="1"/>
</dbReference>
<organism evidence="14 16">
    <name type="scientific">Klebsiella spallanzanii</name>
    <dbReference type="NCBI Taxonomy" id="2587528"/>
    <lineage>
        <taxon>Bacteria</taxon>
        <taxon>Pseudomonadati</taxon>
        <taxon>Pseudomonadota</taxon>
        <taxon>Gammaproteobacteria</taxon>
        <taxon>Enterobacterales</taxon>
        <taxon>Enterobacteriaceae</taxon>
        <taxon>Klebsiella/Raoultella group</taxon>
        <taxon>Klebsiella</taxon>
    </lineage>
</organism>
<keyword evidence="15" id="KW-1185">Reference proteome</keyword>
<dbReference type="GO" id="GO:0005737">
    <property type="term" value="C:cytoplasm"/>
    <property type="evidence" value="ECO:0007669"/>
    <property type="project" value="UniProtKB-SubCell"/>
</dbReference>
<comment type="catalytic activity">
    <reaction evidence="1 9 11">
        <text>Hydrolyzes single-stranded DNA or mismatched double-stranded DNA and polynucleotides, releasing free uracil.</text>
        <dbReference type="EC" id="3.2.2.27"/>
    </reaction>
</comment>
<dbReference type="Pfam" id="PF03167">
    <property type="entry name" value="UDG"/>
    <property type="match status" value="1"/>
</dbReference>
<dbReference type="EC" id="3.2.2.27" evidence="4 9"/>
<name>A0A564LGC5_9ENTR</name>
<protein>
    <recommendedName>
        <fullName evidence="5 9">Uracil-DNA glycosylase</fullName>
        <shortName evidence="9">UDG</shortName>
        <ecNumber evidence="4 9">3.2.2.27</ecNumber>
    </recommendedName>
</protein>
<evidence type="ECO:0000259" key="12">
    <source>
        <dbReference type="SMART" id="SM00986"/>
    </source>
</evidence>
<dbReference type="GO" id="GO:0097510">
    <property type="term" value="P:base-excision repair, AP site formation via deaminated base removal"/>
    <property type="evidence" value="ECO:0007669"/>
    <property type="project" value="TreeGrafter"/>
</dbReference>
<dbReference type="NCBIfam" id="TIGR00628">
    <property type="entry name" value="ung"/>
    <property type="match status" value="1"/>
</dbReference>
<evidence type="ECO:0000256" key="2">
    <source>
        <dbReference type="ARBA" id="ARBA00002631"/>
    </source>
</evidence>
<proteinExistence type="inferred from homology"/>
<reference evidence="15 16" key="1">
    <citation type="submission" date="2019-07" db="EMBL/GenBank/DDBJ databases">
        <authorList>
            <person name="Brisse S."/>
            <person name="Rodrigues C."/>
            <person name="Thorpe H."/>
        </authorList>
    </citation>
    <scope>NUCLEOTIDE SEQUENCE [LARGE SCALE GENOMIC DNA]</scope>
    <source>
        <strain evidence="14">SB6408</strain>
        <strain evidence="13">SB6411</strain>
    </source>
</reference>
<keyword evidence="9" id="KW-0963">Cytoplasm</keyword>
<dbReference type="PANTHER" id="PTHR11264:SF0">
    <property type="entry name" value="URACIL-DNA GLYCOSYLASE"/>
    <property type="match status" value="1"/>
</dbReference>
<keyword evidence="7 9" id="KW-0378">Hydrolase</keyword>
<dbReference type="NCBIfam" id="NF003591">
    <property type="entry name" value="PRK05254.1-4"/>
    <property type="match status" value="1"/>
</dbReference>
<evidence type="ECO:0000256" key="4">
    <source>
        <dbReference type="ARBA" id="ARBA00012030"/>
    </source>
</evidence>
<evidence type="ECO:0000313" key="16">
    <source>
        <dbReference type="Proteomes" id="UP000318370"/>
    </source>
</evidence>
<evidence type="ECO:0000256" key="7">
    <source>
        <dbReference type="ARBA" id="ARBA00022801"/>
    </source>
</evidence>
<dbReference type="Gene3D" id="3.40.470.10">
    <property type="entry name" value="Uracil-DNA glycosylase-like domain"/>
    <property type="match status" value="1"/>
</dbReference>
<dbReference type="InterPro" id="IPR005122">
    <property type="entry name" value="Uracil-DNA_glycosylase-like"/>
</dbReference>
<dbReference type="CDD" id="cd10027">
    <property type="entry name" value="UDG-F1-like"/>
    <property type="match status" value="1"/>
</dbReference>
<dbReference type="AlphaFoldDB" id="A0A564LGC5"/>
<evidence type="ECO:0000256" key="11">
    <source>
        <dbReference type="RuleBase" id="RU003780"/>
    </source>
</evidence>
<evidence type="ECO:0000256" key="1">
    <source>
        <dbReference type="ARBA" id="ARBA00001400"/>
    </source>
</evidence>
<dbReference type="NCBIfam" id="NF003588">
    <property type="entry name" value="PRK05254.1-1"/>
    <property type="match status" value="1"/>
</dbReference>
<dbReference type="EMBL" id="CABGHF010000021">
    <property type="protein sequence ID" value="VUS80533.1"/>
    <property type="molecule type" value="Genomic_DNA"/>
</dbReference>
<keyword evidence="8 9" id="KW-0234">DNA repair</keyword>
<feature type="domain" description="Uracil-DNA glycosylase-like" evidence="12">
    <location>
        <begin position="78"/>
        <end position="239"/>
    </location>
</feature>
<dbReference type="NCBIfam" id="NF003589">
    <property type="entry name" value="PRK05254.1-2"/>
    <property type="match status" value="1"/>
</dbReference>
<dbReference type="InterPro" id="IPR018085">
    <property type="entry name" value="Ura-DNA_Glyclase_AS"/>
</dbReference>
<sequence length="258" mass="29069">MQYVNLVEQILCCRKMQLSYDDDTLQESKMTTPLTWHDVLAEEKQQLYFVNTLKTVAEERQSGITIYPPQKDVFNAFRYTELSDVKVVILGQDPYHGPGQAHGLAFSVLPGIATPPSLLNMYKELEGTIPGFQRPAHGYLESWARQGVLLLNTVLTVRAGQAHSHASLGWETFTDKVISLINQHREGVVFLLWGSHAQKKGAIIDRQRHCVLKAPHPSPLSAHRGFFGSNHFVQANQWLAERGETPIDWMPTLPAESE</sequence>
<dbReference type="InterPro" id="IPR036895">
    <property type="entry name" value="Uracil-DNA_glycosylase-like_sf"/>
</dbReference>
<comment type="similarity">
    <text evidence="3 9 11">Belongs to the uracil-DNA glycosylase (UDG) superfamily. UNG family.</text>
</comment>
<dbReference type="SUPFAM" id="SSF52141">
    <property type="entry name" value="Uracil-DNA glycosylase-like"/>
    <property type="match status" value="1"/>
</dbReference>
<feature type="active site" description="Proton acceptor" evidence="9 10">
    <location>
        <position position="93"/>
    </location>
</feature>
<dbReference type="SMART" id="SM00986">
    <property type="entry name" value="UDG"/>
    <property type="match status" value="1"/>
</dbReference>
<evidence type="ECO:0000256" key="3">
    <source>
        <dbReference type="ARBA" id="ARBA00008184"/>
    </source>
</evidence>
<dbReference type="InterPro" id="IPR002043">
    <property type="entry name" value="UDG_fam1"/>
</dbReference>
<comment type="function">
    <text evidence="2 9 11">Excises uracil residues from the DNA which can arise as a result of misincorporation of dUMP residues by DNA polymerase or due to deamination of cytosine.</text>
</comment>
<evidence type="ECO:0000256" key="9">
    <source>
        <dbReference type="HAMAP-Rule" id="MF_00148"/>
    </source>
</evidence>
<dbReference type="Proteomes" id="UP000317652">
    <property type="component" value="Unassembled WGS sequence"/>
</dbReference>
<dbReference type="GO" id="GO:0004844">
    <property type="term" value="F:uracil DNA N-glycosylase activity"/>
    <property type="evidence" value="ECO:0007669"/>
    <property type="project" value="UniProtKB-UniRule"/>
</dbReference>
<evidence type="ECO:0000256" key="5">
    <source>
        <dbReference type="ARBA" id="ARBA00018429"/>
    </source>
</evidence>
<evidence type="ECO:0000256" key="8">
    <source>
        <dbReference type="ARBA" id="ARBA00023204"/>
    </source>
</evidence>
<dbReference type="Proteomes" id="UP000318370">
    <property type="component" value="Unassembled WGS sequence"/>
</dbReference>
<evidence type="ECO:0000256" key="6">
    <source>
        <dbReference type="ARBA" id="ARBA00022763"/>
    </source>
</evidence>
<dbReference type="SMART" id="SM00987">
    <property type="entry name" value="UreE_C"/>
    <property type="match status" value="1"/>
</dbReference>
<gene>
    <name evidence="9 14" type="primary">ung</name>
    <name evidence="14" type="ORF">SB6408_05517</name>
    <name evidence="13" type="ORF">SB6411_01331</name>
</gene>
<dbReference type="PROSITE" id="PS00130">
    <property type="entry name" value="U_DNA_GLYCOSYLASE"/>
    <property type="match status" value="1"/>
</dbReference>
<accession>A0A564LGC5</accession>
<evidence type="ECO:0000256" key="10">
    <source>
        <dbReference type="PROSITE-ProRule" id="PRU10072"/>
    </source>
</evidence>
<evidence type="ECO:0000313" key="13">
    <source>
        <dbReference type="EMBL" id="VUS52653.1"/>
    </source>
</evidence>